<dbReference type="PROSITE" id="PS52015">
    <property type="entry name" value="TONB_CTD"/>
    <property type="match status" value="1"/>
</dbReference>
<sequence>HYNRIVFSITMRKIRIIAVLALCTVLLAQSGSDSKKRKVYRTQWGTMITAPETPEKSQVKKSKTEMEKIQKRIQAKLNKTSQKHHQEMEGLRDDYDSQMVTMQEDYNYQISKMQEQIDLLYHLTQKKADSVFVFNYDSTIVYDTTTVFDTTFIYTNATTTVYDTAVFYDSLYVYNYDTTTIVQTNFDTVVVYDTSFVNTFDTTFVNVEQTNYDTTVVYDSLFLFTYDTTYVRDTLWVFAYDTTSVYDTSWVFAYDTTFVRDSMWVFAYDTMVVYDTTTMVNNDTVTIHTYATNFKPEMVDGQQTQFPVWKTMDDAIQARNAGDKRAQNWINEALYAADGDWIGAKDEYKKFQSIYSSATVKSILRQPNNPNFIGPQEEMKYRSVTYDTLRIMTFDTLVVQDTIRDLVRQTVMSYDTSVVTDQSEVIKHTTPPEHEMVVRYHDNGRIKDRGFMKGRKRNGVWSFYSTAGKEIRKTTYDMGQITEDVDLVNNGKNTGSKKREMVRPKALAKAVHTKYDTPPRPKSRIVPVVDVIHEGSFVTIQFQVDREGQVQEANVIKSSAIVALDQAAVRAVKNTDFQPAAIKGVPTAVWTELEILFPANSVESVLSPGITRADFQDLYLSQVGKALEKEGIEFSDQQQDEFLENFQAQIEETYSEIEAIHMEEEAAFLKNEIQNFIFHMDNEEGTLQSGVQLYRATSESRITLIDRDGTVLADSHLNQDGVEAMDKHDTRPEILAAKISEYGVAVRHSETLQKKLLYVAHAVDKNDDDRRIYVRFSKPLDEIREQRALRIYEREVITALAAGKVGLEKSNQSAFLNNYTQGLKGQFAERGYGADIEGNEEIIRSYTDKLEAKSQEIAGTLKREIDTFITYLRSLSTSGLQSSAASYAQSADVRVTLIDSKGVVRADSDMDLLRVSQMDNHINRLEVAQSNTLPYGTAFRYSNTLQRRFVYVTRRLPKVLQEVQYVRLARSLRADYSQVHMAEDELLDLYVSLIEKSFGRAEVNFSEQQRKDFSNSFRLEARKRNRKVRMNSKLKHYRLYIEEINQGLDAVQLMLSVEQENLFAKVYRENVVREFSASENVNVDVNEESIRTYLKNLAAQEERRKKMALKEGPIVTYHDNGRVKEKGEYIAGRKEGVWQVYSERGKLVQTVTYKKGKVVATAAPEQVKDFATYHDNGRIKEQGITRNSKRDGEWKLYDNRGKLEVITVYDQGNIIRQDRPQQIEKVAEYHDNGRIKAQGFIKDGQKDGVWKLYSSRGKLVKSVTYANGKIIRDEGSSKKDTLEKLREGAYMTFHDNGRVQEKGNFEKNKKTGEWREYDDRGTITAITIYEKGQVLFTQNPNMVKSYTSYHNNGRIKEQGMLKGSVRNGEWRLYGKRGKLLRKTNYHQGKIVDQSSTRIIDSFVTYHNNGFVKEEGILKMGQRDGIWMMYDDDGEHVETVTYNNGKVLSREKV</sequence>
<evidence type="ECO:0000256" key="1">
    <source>
        <dbReference type="ARBA" id="ARBA00004167"/>
    </source>
</evidence>
<protein>
    <recommendedName>
        <fullName evidence="5">TonB C-terminal domain-containing protein</fullName>
    </recommendedName>
</protein>
<dbReference type="PANTHER" id="PTHR33706:SF1">
    <property type="entry name" value="TPR REPEAT PROTEIN"/>
    <property type="match status" value="1"/>
</dbReference>
<dbReference type="InterPro" id="IPR011652">
    <property type="entry name" value="MORN_2"/>
</dbReference>
<dbReference type="Pfam" id="PF03544">
    <property type="entry name" value="TonB_C"/>
    <property type="match status" value="1"/>
</dbReference>
<dbReference type="InterPro" id="IPR006260">
    <property type="entry name" value="TonB/TolA_C"/>
</dbReference>
<dbReference type="EMBL" id="UINC01006626">
    <property type="protein sequence ID" value="SVA28678.1"/>
    <property type="molecule type" value="Genomic_DNA"/>
</dbReference>
<evidence type="ECO:0000313" key="6">
    <source>
        <dbReference type="EMBL" id="SVA28678.1"/>
    </source>
</evidence>
<evidence type="ECO:0000259" key="5">
    <source>
        <dbReference type="PROSITE" id="PS52015"/>
    </source>
</evidence>
<accession>A0A381UM04</accession>
<dbReference type="GO" id="GO:0016020">
    <property type="term" value="C:membrane"/>
    <property type="evidence" value="ECO:0007669"/>
    <property type="project" value="UniProtKB-SubCell"/>
</dbReference>
<keyword evidence="4" id="KW-0472">Membrane</keyword>
<evidence type="ECO:0000256" key="2">
    <source>
        <dbReference type="ARBA" id="ARBA00022692"/>
    </source>
</evidence>
<evidence type="ECO:0000256" key="4">
    <source>
        <dbReference type="ARBA" id="ARBA00023136"/>
    </source>
</evidence>
<evidence type="ECO:0000256" key="3">
    <source>
        <dbReference type="ARBA" id="ARBA00022989"/>
    </source>
</evidence>
<feature type="domain" description="TonB C-terminal" evidence="5">
    <location>
        <begin position="510"/>
        <end position="606"/>
    </location>
</feature>
<proteinExistence type="predicted"/>
<dbReference type="SUPFAM" id="SSF74653">
    <property type="entry name" value="TolA/TonB C-terminal domain"/>
    <property type="match status" value="1"/>
</dbReference>
<organism evidence="6">
    <name type="scientific">marine metagenome</name>
    <dbReference type="NCBI Taxonomy" id="408172"/>
    <lineage>
        <taxon>unclassified sequences</taxon>
        <taxon>metagenomes</taxon>
        <taxon>ecological metagenomes</taxon>
    </lineage>
</organism>
<dbReference type="Pfam" id="PF07661">
    <property type="entry name" value="MORN_2"/>
    <property type="match status" value="4"/>
</dbReference>
<feature type="non-terminal residue" evidence="6">
    <location>
        <position position="1"/>
    </location>
</feature>
<dbReference type="Gene3D" id="3.30.1150.10">
    <property type="match status" value="1"/>
</dbReference>
<comment type="subcellular location">
    <subcellularLocation>
        <location evidence="1">Membrane</location>
        <topology evidence="1">Single-pass membrane protein</topology>
    </subcellularLocation>
</comment>
<dbReference type="SUPFAM" id="SSF82185">
    <property type="entry name" value="Histone H3 K4-specific methyltransferase SET7/9 N-terminal domain"/>
    <property type="match status" value="3"/>
</dbReference>
<dbReference type="Gene3D" id="3.90.930.1">
    <property type="match status" value="4"/>
</dbReference>
<dbReference type="InterPro" id="IPR037682">
    <property type="entry name" value="TonB_C"/>
</dbReference>
<gene>
    <name evidence="6" type="ORF">METZ01_LOCUS81532</name>
</gene>
<keyword evidence="3" id="KW-1133">Transmembrane helix</keyword>
<dbReference type="PANTHER" id="PTHR33706">
    <property type="entry name" value="MORN VARIANT REPEAT PROTEIN"/>
    <property type="match status" value="1"/>
</dbReference>
<reference evidence="6" key="1">
    <citation type="submission" date="2018-05" db="EMBL/GenBank/DDBJ databases">
        <authorList>
            <person name="Lanie J.A."/>
            <person name="Ng W.-L."/>
            <person name="Kazmierczak K.M."/>
            <person name="Andrzejewski T.M."/>
            <person name="Davidsen T.M."/>
            <person name="Wayne K.J."/>
            <person name="Tettelin H."/>
            <person name="Glass J.I."/>
            <person name="Rusch D."/>
            <person name="Podicherti R."/>
            <person name="Tsui H.-C.T."/>
            <person name="Winkler M.E."/>
        </authorList>
    </citation>
    <scope>NUCLEOTIDE SEQUENCE</scope>
</reference>
<dbReference type="NCBIfam" id="TIGR01352">
    <property type="entry name" value="tonB_Cterm"/>
    <property type="match status" value="1"/>
</dbReference>
<dbReference type="GO" id="GO:0055085">
    <property type="term" value="P:transmembrane transport"/>
    <property type="evidence" value="ECO:0007669"/>
    <property type="project" value="InterPro"/>
</dbReference>
<keyword evidence="2" id="KW-0812">Transmembrane</keyword>
<name>A0A381UM04_9ZZZZ</name>